<dbReference type="GO" id="GO:0005524">
    <property type="term" value="F:ATP binding"/>
    <property type="evidence" value="ECO:0007669"/>
    <property type="project" value="UniProtKB-KW"/>
</dbReference>
<keyword evidence="2" id="KW-0067">ATP-binding</keyword>
<dbReference type="PANTHER" id="PTHR14187:SF81">
    <property type="entry name" value="HSP70 FAMILY PROTEIN (AFU_ORTHOLOGUE AFUA_4G14040)"/>
    <property type="match status" value="1"/>
</dbReference>
<keyword evidence="4" id="KW-1185">Reference proteome</keyword>
<dbReference type="GO" id="GO:0140662">
    <property type="term" value="F:ATP-dependent protein folding chaperone"/>
    <property type="evidence" value="ECO:0007669"/>
    <property type="project" value="InterPro"/>
</dbReference>
<dbReference type="PANTHER" id="PTHR14187">
    <property type="entry name" value="ALPHA KINASE/ELONGATION FACTOR 2 KINASE"/>
    <property type="match status" value="1"/>
</dbReference>
<gene>
    <name evidence="3" type="ORF">TCE0_018f05931</name>
</gene>
<dbReference type="Proteomes" id="UP000053095">
    <property type="component" value="Unassembled WGS sequence"/>
</dbReference>
<evidence type="ECO:0000313" key="3">
    <source>
        <dbReference type="EMBL" id="GAM36665.1"/>
    </source>
</evidence>
<evidence type="ECO:0000256" key="2">
    <source>
        <dbReference type="ARBA" id="ARBA00022840"/>
    </source>
</evidence>
<reference evidence="4" key="1">
    <citation type="journal article" date="2015" name="Genome Announc.">
        <title>Draft genome sequence of Talaromyces cellulolyticus strain Y-94, a source of lignocellulosic biomass-degrading enzymes.</title>
        <authorList>
            <person name="Fujii T."/>
            <person name="Koike H."/>
            <person name="Sawayama S."/>
            <person name="Yano S."/>
            <person name="Inoue H."/>
        </authorList>
    </citation>
    <scope>NUCLEOTIDE SEQUENCE [LARGE SCALE GENOMIC DNA]</scope>
    <source>
        <strain evidence="4">Y-94</strain>
    </source>
</reference>
<organism evidence="3 4">
    <name type="scientific">Talaromyces pinophilus</name>
    <name type="common">Penicillium pinophilum</name>
    <dbReference type="NCBI Taxonomy" id="128442"/>
    <lineage>
        <taxon>Eukaryota</taxon>
        <taxon>Fungi</taxon>
        <taxon>Dikarya</taxon>
        <taxon>Ascomycota</taxon>
        <taxon>Pezizomycotina</taxon>
        <taxon>Eurotiomycetes</taxon>
        <taxon>Eurotiomycetidae</taxon>
        <taxon>Eurotiales</taxon>
        <taxon>Trichocomaceae</taxon>
        <taxon>Talaromyces</taxon>
        <taxon>Talaromyces sect. Talaromyces</taxon>
    </lineage>
</organism>
<name>A0A510NWR3_TALPI</name>
<evidence type="ECO:0000256" key="1">
    <source>
        <dbReference type="ARBA" id="ARBA00022741"/>
    </source>
</evidence>
<dbReference type="AlphaFoldDB" id="A0A510NWR3"/>
<proteinExistence type="predicted"/>
<evidence type="ECO:0000313" key="4">
    <source>
        <dbReference type="Proteomes" id="UP000053095"/>
    </source>
</evidence>
<dbReference type="Gene3D" id="3.90.640.10">
    <property type="entry name" value="Actin, Chain A, domain 4"/>
    <property type="match status" value="1"/>
</dbReference>
<dbReference type="EMBL" id="DF933814">
    <property type="protein sequence ID" value="GAM36665.1"/>
    <property type="molecule type" value="Genomic_DNA"/>
</dbReference>
<protein>
    <recommendedName>
        <fullName evidence="5">Actin-like ATPase domain-containing protein</fullName>
    </recommendedName>
</protein>
<dbReference type="SUPFAM" id="SSF53067">
    <property type="entry name" value="Actin-like ATPase domain"/>
    <property type="match status" value="2"/>
</dbReference>
<dbReference type="Gene3D" id="3.30.420.40">
    <property type="match status" value="2"/>
</dbReference>
<dbReference type="Pfam" id="PF00012">
    <property type="entry name" value="HSP70"/>
    <property type="match status" value="1"/>
</dbReference>
<accession>A0A510NWR3</accession>
<evidence type="ECO:0008006" key="5">
    <source>
        <dbReference type="Google" id="ProtNLM"/>
    </source>
</evidence>
<dbReference type="InterPro" id="IPR013126">
    <property type="entry name" value="Hsp_70_fam"/>
</dbReference>
<dbReference type="CDD" id="cd10170">
    <property type="entry name" value="ASKHA_NBD_HSP70"/>
    <property type="match status" value="1"/>
</dbReference>
<keyword evidence="1" id="KW-0547">Nucleotide-binding</keyword>
<dbReference type="InterPro" id="IPR043129">
    <property type="entry name" value="ATPase_NBD"/>
</dbReference>
<sequence>MLGAAYVNSISDIDPCIITTWPGAGRDTDHVFKTPSTIAYPEENKKIGTRRWGFQVEPGMKFYSWTKLLLDTNAPLTKYDDPMLEQATKSGILQLPTNKDAVTVVADYLTGVYEHIMHILEKGLTEPILSVSPIEFWFTMPAIWSDQAQAATREAAQKAGFGSRPGRLSDAIYMITEPEAAAIAALTRSTRDIVSVPVKTGDGVLVCDCGGGTVDITTYLVTETEPTLAFEELCTGIGGKCGSTALDRNFYKLMSERFGPAFDALPAKKKGPGSNFMRYFEVLKRNFGHDSEDTTHELELPMRSLQVDPQYYDEEEGMVIISDQDLRDIFDPVVNQIIDLIKTQMEDANKEMEHGKINRIILVGGFGDSEYLRQAVKNTFGSNKKMIITGEKYHEDDCVTVDILKTHWPSNSLKKTTNLYASDLIEPPERIEHPDVKRIGSIECDFTGVDLTQFESKIIDGDRVYRLDYVLKVIFGAQEGILKFEATSQGEVIGQSSITFAKASYY</sequence>